<comment type="caution">
    <text evidence="1">The sequence shown here is derived from an EMBL/GenBank/DDBJ whole genome shotgun (WGS) entry which is preliminary data.</text>
</comment>
<evidence type="ECO:0000313" key="2">
    <source>
        <dbReference type="Proteomes" id="UP000323105"/>
    </source>
</evidence>
<reference evidence="1 2" key="1">
    <citation type="journal article" date="2019" name="Microbiol. Resour. Announc.">
        <title>Draft Genome Sequence of Comamonas testosteroni TA441, a Bacterium That Has a Cryptic Phenol Degradation Gene Cluster.</title>
        <authorList>
            <person name="Arai H."/>
            <person name="Ishii M."/>
        </authorList>
    </citation>
    <scope>NUCLEOTIDE SEQUENCE [LARGE SCALE GENOMIC DNA]</scope>
    <source>
        <strain evidence="1 2">TA441</strain>
    </source>
</reference>
<name>A0A5A7MJN2_COMTE</name>
<dbReference type="EMBL" id="BKBW01000021">
    <property type="protein sequence ID" value="GEQ77936.1"/>
    <property type="molecule type" value="Genomic_DNA"/>
</dbReference>
<proteinExistence type="predicted"/>
<sequence length="188" mass="21472">MIALLASAIAIYSTIYKDRAEKKRNFIAERAYLPHALSDFSRYIQDCAKIHVNILEQVQDNKDISLLSDVKIKDSQPIIGGDSMQAVKSCIKYAEDDGAQRLTKILHELQVVNSRVTGLFTPLDGQLVSHRDMLNKIYYLASVLDLINNTFDFARGNDLKEYTAPNEDQNKSTSTHYFSMNYWHFDTD</sequence>
<gene>
    <name evidence="1" type="ORF">CTTA_4941</name>
</gene>
<accession>A0A5A7MJN2</accession>
<dbReference type="AlphaFoldDB" id="A0A5A7MJN2"/>
<dbReference type="Proteomes" id="UP000323105">
    <property type="component" value="Unassembled WGS sequence"/>
</dbReference>
<organism evidence="1 2">
    <name type="scientific">Comamonas testosteroni</name>
    <name type="common">Pseudomonas testosteroni</name>
    <dbReference type="NCBI Taxonomy" id="285"/>
    <lineage>
        <taxon>Bacteria</taxon>
        <taxon>Pseudomonadati</taxon>
        <taxon>Pseudomonadota</taxon>
        <taxon>Betaproteobacteria</taxon>
        <taxon>Burkholderiales</taxon>
        <taxon>Comamonadaceae</taxon>
        <taxon>Comamonas</taxon>
    </lineage>
</organism>
<protein>
    <submittedName>
        <fullName evidence="1">Uncharacterized protein</fullName>
    </submittedName>
</protein>
<evidence type="ECO:0000313" key="1">
    <source>
        <dbReference type="EMBL" id="GEQ77936.1"/>
    </source>
</evidence>